<protein>
    <submittedName>
        <fullName evidence="1">Uncharacterized protein</fullName>
    </submittedName>
</protein>
<proteinExistence type="predicted"/>
<organism evidence="1 2">
    <name type="scientific">Bauhinia variegata</name>
    <name type="common">Purple orchid tree</name>
    <name type="synonym">Phanera variegata</name>
    <dbReference type="NCBI Taxonomy" id="167791"/>
    <lineage>
        <taxon>Eukaryota</taxon>
        <taxon>Viridiplantae</taxon>
        <taxon>Streptophyta</taxon>
        <taxon>Embryophyta</taxon>
        <taxon>Tracheophyta</taxon>
        <taxon>Spermatophyta</taxon>
        <taxon>Magnoliopsida</taxon>
        <taxon>eudicotyledons</taxon>
        <taxon>Gunneridae</taxon>
        <taxon>Pentapetalae</taxon>
        <taxon>rosids</taxon>
        <taxon>fabids</taxon>
        <taxon>Fabales</taxon>
        <taxon>Fabaceae</taxon>
        <taxon>Cercidoideae</taxon>
        <taxon>Cercideae</taxon>
        <taxon>Bauhiniinae</taxon>
        <taxon>Bauhinia</taxon>
    </lineage>
</organism>
<keyword evidence="2" id="KW-1185">Reference proteome</keyword>
<comment type="caution">
    <text evidence="1">The sequence shown here is derived from an EMBL/GenBank/DDBJ whole genome shotgun (WGS) entry which is preliminary data.</text>
</comment>
<name>A0ACB9Q8R3_BAUVA</name>
<evidence type="ECO:0000313" key="2">
    <source>
        <dbReference type="Proteomes" id="UP000828941"/>
    </source>
</evidence>
<accession>A0ACB9Q8R3</accession>
<gene>
    <name evidence="1" type="ORF">L6164_001108</name>
</gene>
<dbReference type="EMBL" id="CM039426">
    <property type="protein sequence ID" value="KAI4357141.1"/>
    <property type="molecule type" value="Genomic_DNA"/>
</dbReference>
<sequence length="214" mass="22625">MNSLGKLSVYSLFLLSLSFVSSHAANFEIYNNCPYTVWAAAWAPGAHSDGNRLAQGQTWNQRFAPGTSAARIWGRTGCNSAGNGCRSGNCPGGLRCTGSGEPPATLAEFSLNQGNNDYYDISLVDGFNIPMGFYPRNGGCRQLTCAANINLFCPNELKRPGGCLSACKASGNCGPSSSSNFFKQKCPDAYSYPSDDTATAGCAAGIDYRVVFCP</sequence>
<evidence type="ECO:0000313" key="1">
    <source>
        <dbReference type="EMBL" id="KAI4357141.1"/>
    </source>
</evidence>
<dbReference type="Proteomes" id="UP000828941">
    <property type="component" value="Chromosome 1"/>
</dbReference>
<reference evidence="1 2" key="1">
    <citation type="journal article" date="2022" name="DNA Res.">
        <title>Chromosomal-level genome assembly of the orchid tree Bauhinia variegata (Leguminosae; Cercidoideae) supports the allotetraploid origin hypothesis of Bauhinia.</title>
        <authorList>
            <person name="Zhong Y."/>
            <person name="Chen Y."/>
            <person name="Zheng D."/>
            <person name="Pang J."/>
            <person name="Liu Y."/>
            <person name="Luo S."/>
            <person name="Meng S."/>
            <person name="Qian L."/>
            <person name="Wei D."/>
            <person name="Dai S."/>
            <person name="Zhou R."/>
        </authorList>
    </citation>
    <scope>NUCLEOTIDE SEQUENCE [LARGE SCALE GENOMIC DNA]</scope>
    <source>
        <strain evidence="1">BV-YZ2020</strain>
    </source>
</reference>